<feature type="domain" description="AB hydrolase-1" evidence="1">
    <location>
        <begin position="87"/>
        <end position="215"/>
    </location>
</feature>
<dbReference type="RefSeq" id="WP_088841660.1">
    <property type="nucleotide sequence ID" value="NZ_FYEW01000001.1"/>
</dbReference>
<dbReference type="PANTHER" id="PTHR43689">
    <property type="entry name" value="HYDROLASE"/>
    <property type="match status" value="1"/>
</dbReference>
<dbReference type="InterPro" id="IPR029058">
    <property type="entry name" value="AB_hydrolase_fold"/>
</dbReference>
<dbReference type="Proteomes" id="UP000198131">
    <property type="component" value="Unassembled WGS sequence"/>
</dbReference>
<evidence type="ECO:0000259" key="1">
    <source>
        <dbReference type="Pfam" id="PF12697"/>
    </source>
</evidence>
<protein>
    <submittedName>
        <fullName evidence="2">Pimeloyl-ACP methyl ester carboxylesterase</fullName>
    </submittedName>
</protein>
<proteinExistence type="predicted"/>
<reference evidence="3" key="1">
    <citation type="submission" date="2017-06" db="EMBL/GenBank/DDBJ databases">
        <authorList>
            <person name="Varghese N."/>
            <person name="Submissions S."/>
        </authorList>
    </citation>
    <scope>NUCLEOTIDE SEQUENCE [LARGE SCALE GENOMIC DNA]</scope>
    <source>
        <strain evidence="3">DSM 11116</strain>
    </source>
</reference>
<evidence type="ECO:0000313" key="3">
    <source>
        <dbReference type="Proteomes" id="UP000198131"/>
    </source>
</evidence>
<dbReference type="Pfam" id="PF12697">
    <property type="entry name" value="Abhydrolase_6"/>
    <property type="match status" value="1"/>
</dbReference>
<dbReference type="SUPFAM" id="SSF53474">
    <property type="entry name" value="alpha/beta-Hydrolases"/>
    <property type="match status" value="1"/>
</dbReference>
<keyword evidence="3" id="KW-1185">Reference proteome</keyword>
<organism evidence="2 3">
    <name type="scientific">Hymenobacter gelipurpurascens</name>
    <dbReference type="NCBI Taxonomy" id="89968"/>
    <lineage>
        <taxon>Bacteria</taxon>
        <taxon>Pseudomonadati</taxon>
        <taxon>Bacteroidota</taxon>
        <taxon>Cytophagia</taxon>
        <taxon>Cytophagales</taxon>
        <taxon>Hymenobacteraceae</taxon>
        <taxon>Hymenobacter</taxon>
    </lineage>
</organism>
<dbReference type="Gene3D" id="3.40.50.1820">
    <property type="entry name" value="alpha/beta hydrolase"/>
    <property type="match status" value="1"/>
</dbReference>
<evidence type="ECO:0000313" key="2">
    <source>
        <dbReference type="EMBL" id="SNC60667.1"/>
    </source>
</evidence>
<sequence>MSTTATASAPTQLPPGLGLLRLKFRLLAAVSTELAFGAAWRLFTTPRRLPQKQWEAAAIAEARQFEVSTPRGSVVAYEWNSEGAQTVLLVHGWEHRASFWGVMARGLTAAGFRVIALDGPAHGASAGSRTTLPAFARGVQAVADAVGAIDAVVAHSLGAAATAGIPVKFNTATTGALAKLVLLAAPGSTSAVAQRFAELLQLPEAVVQRMRRYIQEQHGRDAESFSLIQTGHTLPVGQAMLFHDLADESIPFAEAEEIAASWPTLDFRPTTGLGHNGVMRDAGVIREIVEFLR</sequence>
<dbReference type="EMBL" id="FYEW01000001">
    <property type="protein sequence ID" value="SNC60667.1"/>
    <property type="molecule type" value="Genomic_DNA"/>
</dbReference>
<dbReference type="OrthoDB" id="9785847at2"/>
<name>A0A212T3Q3_9BACT</name>
<accession>A0A212T3Q3</accession>
<dbReference type="AlphaFoldDB" id="A0A212T3Q3"/>
<dbReference type="PANTHER" id="PTHR43689:SF8">
    <property type="entry name" value="ALPHA_BETA-HYDROLASES SUPERFAMILY PROTEIN"/>
    <property type="match status" value="1"/>
</dbReference>
<gene>
    <name evidence="2" type="ORF">SAMN06265337_0307</name>
</gene>
<dbReference type="InterPro" id="IPR000073">
    <property type="entry name" value="AB_hydrolase_1"/>
</dbReference>